<feature type="transmembrane region" description="Helical" evidence="1">
    <location>
        <begin position="6"/>
        <end position="23"/>
    </location>
</feature>
<dbReference type="GO" id="GO:0097638">
    <property type="term" value="P:L-arginine import across plasma membrane"/>
    <property type="evidence" value="ECO:0007669"/>
    <property type="project" value="TreeGrafter"/>
</dbReference>
<feature type="transmembrane region" description="Helical" evidence="1">
    <location>
        <begin position="104"/>
        <end position="123"/>
    </location>
</feature>
<dbReference type="GO" id="GO:0061459">
    <property type="term" value="F:L-arginine transmembrane transporter activity"/>
    <property type="evidence" value="ECO:0007669"/>
    <property type="project" value="TreeGrafter"/>
</dbReference>
<dbReference type="Gene3D" id="1.20.1740.10">
    <property type="entry name" value="Amino acid/polyamine transporter I"/>
    <property type="match status" value="1"/>
</dbReference>
<protein>
    <submittedName>
        <fullName evidence="3">Putative cationic amino acid transporter</fullName>
    </submittedName>
</protein>
<evidence type="ECO:0000259" key="2">
    <source>
        <dbReference type="Pfam" id="PF13906"/>
    </source>
</evidence>
<accession>A0A6B2E5M5</accession>
<dbReference type="EMBL" id="GIFK01000812">
    <property type="protein sequence ID" value="NBJ58515.1"/>
    <property type="molecule type" value="Transcribed_RNA"/>
</dbReference>
<dbReference type="AlphaFoldDB" id="A0A6B2E5M5"/>
<feature type="transmembrane region" description="Helical" evidence="1">
    <location>
        <begin position="160"/>
        <end position="180"/>
    </location>
</feature>
<keyword evidence="1" id="KW-0472">Membrane</keyword>
<keyword evidence="1" id="KW-0812">Transmembrane</keyword>
<sequence length="205" mass="23156">MLSIGTLLAYTVVAISITILRFSNRSEGFCESSEPSSSVKAKKQSIFSSSLLQIFNCRALQRPTRLSSRIVGAMIFLYTVFSLVLCLLILYSKKDLAAGHVWPIVVWCVICSVLLLTQISIAVQPRDSTEAPFKVPLVPIVPGISIFINIYLMLMLDAYTWIFFSIWLVIGFILYTCYGFRNSLRLSEMEPLLRSSNNRFKIYSV</sequence>
<evidence type="ECO:0000256" key="1">
    <source>
        <dbReference type="SAM" id="Phobius"/>
    </source>
</evidence>
<keyword evidence="1" id="KW-1133">Transmembrane helix</keyword>
<dbReference type="InterPro" id="IPR029485">
    <property type="entry name" value="CAT_C"/>
</dbReference>
<reference evidence="3" key="1">
    <citation type="submission" date="2019-10" db="EMBL/GenBank/DDBJ databases">
        <title>Short sand fly seasons in Tbilisi, Georgia, hinder development of host immunity to saliva of the visceral leishmaniasis vector Phlebotomus kandelakii.</title>
        <authorList>
            <person name="Oliveira F."/>
            <person name="Giorgobiani E."/>
            <person name="Guimaraes-Costa A.B."/>
            <person name="Abdeladhim M."/>
            <person name="Oristian J."/>
            <person name="Tskhvaradze L."/>
            <person name="Tsertsvadze N."/>
            <person name="Zakalashvili M."/>
            <person name="Valenzuela J.G."/>
            <person name="Kamhawi S."/>
        </authorList>
    </citation>
    <scope>NUCLEOTIDE SEQUENCE</scope>
    <source>
        <strain evidence="3">Wild-capture in Tbilisi</strain>
        <tissue evidence="3">Salivary glands</tissue>
    </source>
</reference>
<feature type="transmembrane region" description="Helical" evidence="1">
    <location>
        <begin position="70"/>
        <end position="92"/>
    </location>
</feature>
<proteinExistence type="predicted"/>
<name>A0A6B2E5M5_9DIPT</name>
<dbReference type="GO" id="GO:0015189">
    <property type="term" value="F:L-lysine transmembrane transporter activity"/>
    <property type="evidence" value="ECO:0007669"/>
    <property type="project" value="TreeGrafter"/>
</dbReference>
<feature type="domain" description="Cationic amino acid transporter C-terminal" evidence="2">
    <location>
        <begin position="133"/>
        <end position="183"/>
    </location>
</feature>
<dbReference type="PANTHER" id="PTHR43243:SF105">
    <property type="entry name" value="CATIONIC AMINO ACID TRANSPORTER C-TERMINAL DOMAIN-CONTAINING PROTEIN"/>
    <property type="match status" value="1"/>
</dbReference>
<dbReference type="GO" id="GO:0005886">
    <property type="term" value="C:plasma membrane"/>
    <property type="evidence" value="ECO:0007669"/>
    <property type="project" value="TreeGrafter"/>
</dbReference>
<dbReference type="PANTHER" id="PTHR43243">
    <property type="entry name" value="INNER MEMBRANE TRANSPORTER YGJI-RELATED"/>
    <property type="match status" value="1"/>
</dbReference>
<organism evidence="3">
    <name type="scientific">Phlebotomus kandelakii</name>
    <dbReference type="NCBI Taxonomy" id="1109342"/>
    <lineage>
        <taxon>Eukaryota</taxon>
        <taxon>Metazoa</taxon>
        <taxon>Ecdysozoa</taxon>
        <taxon>Arthropoda</taxon>
        <taxon>Hexapoda</taxon>
        <taxon>Insecta</taxon>
        <taxon>Pterygota</taxon>
        <taxon>Neoptera</taxon>
        <taxon>Endopterygota</taxon>
        <taxon>Diptera</taxon>
        <taxon>Nematocera</taxon>
        <taxon>Psychodoidea</taxon>
        <taxon>Psychodidae</taxon>
        <taxon>Phlebotomus</taxon>
        <taxon>Larroussius</taxon>
    </lineage>
</organism>
<evidence type="ECO:0000313" key="3">
    <source>
        <dbReference type="EMBL" id="NBJ58515.1"/>
    </source>
</evidence>
<dbReference type="Pfam" id="PF13906">
    <property type="entry name" value="AA_permease_C"/>
    <property type="match status" value="1"/>
</dbReference>
<feature type="transmembrane region" description="Helical" evidence="1">
    <location>
        <begin position="135"/>
        <end position="154"/>
    </location>
</feature>
<dbReference type="GO" id="GO:0000064">
    <property type="term" value="F:L-ornithine transmembrane transporter activity"/>
    <property type="evidence" value="ECO:0007669"/>
    <property type="project" value="TreeGrafter"/>
</dbReference>